<protein>
    <submittedName>
        <fullName evidence="1">Uncharacterized protein</fullName>
    </submittedName>
</protein>
<accession>A0A1A9V654</accession>
<organism evidence="1 2">
    <name type="scientific">Glossina austeni</name>
    <name type="common">Savannah tsetse fly</name>
    <dbReference type="NCBI Taxonomy" id="7395"/>
    <lineage>
        <taxon>Eukaryota</taxon>
        <taxon>Metazoa</taxon>
        <taxon>Ecdysozoa</taxon>
        <taxon>Arthropoda</taxon>
        <taxon>Hexapoda</taxon>
        <taxon>Insecta</taxon>
        <taxon>Pterygota</taxon>
        <taxon>Neoptera</taxon>
        <taxon>Endopterygota</taxon>
        <taxon>Diptera</taxon>
        <taxon>Brachycera</taxon>
        <taxon>Muscomorpha</taxon>
        <taxon>Hippoboscoidea</taxon>
        <taxon>Glossinidae</taxon>
        <taxon>Glossina</taxon>
    </lineage>
</organism>
<dbReference type="AlphaFoldDB" id="A0A1A9V654"/>
<dbReference type="EnsemblMetazoa" id="GAUT027210-RA">
    <property type="protein sequence ID" value="GAUT027210-PA"/>
    <property type="gene ID" value="GAUT027210"/>
</dbReference>
<keyword evidence="2" id="KW-1185">Reference proteome</keyword>
<proteinExistence type="predicted"/>
<sequence>MKSKIVFQEGFPQTNFVCRRELLLFVRPRKFRNQKISSENQKEAYGDLIDAKFYSLQEFRLKNVHNCFGEQRQLEILYYQQLRQQRHDLRKQEYINSLNLSSTSDDDNYCISKPYESNVIAIEKQKKNYENFNKTIPYQLKQRQLREEIIKEFKNNKFKLTKSKQRCMEIVQEFVK</sequence>
<reference evidence="1" key="1">
    <citation type="submission" date="2020-05" db="UniProtKB">
        <authorList>
            <consortium name="EnsemblMetazoa"/>
        </authorList>
    </citation>
    <scope>IDENTIFICATION</scope>
    <source>
        <strain evidence="1">TTRI</strain>
    </source>
</reference>
<evidence type="ECO:0000313" key="1">
    <source>
        <dbReference type="EnsemblMetazoa" id="GAUT027210-PA"/>
    </source>
</evidence>
<name>A0A1A9V654_GLOAU</name>
<dbReference type="Proteomes" id="UP000078200">
    <property type="component" value="Unassembled WGS sequence"/>
</dbReference>
<evidence type="ECO:0000313" key="2">
    <source>
        <dbReference type="Proteomes" id="UP000078200"/>
    </source>
</evidence>
<dbReference type="VEuPathDB" id="VectorBase:GAUT027210"/>